<protein>
    <submittedName>
        <fullName evidence="1">Uncharacterized protein</fullName>
    </submittedName>
</protein>
<accession>A0A8G1EF74</accession>
<reference evidence="1" key="1">
    <citation type="submission" date="2021-02" db="EMBL/GenBank/DDBJ databases">
        <title>Rhodobacter shimadae sp. nov., an aerobic anoxygenic phototrophic bacterium isolated from a hot spring.</title>
        <authorList>
            <person name="Muramatsu S."/>
            <person name="Haruta S."/>
            <person name="Hirose S."/>
            <person name="Hanada S."/>
        </authorList>
    </citation>
    <scope>NUCLEOTIDE SEQUENCE</scope>
    <source>
        <strain evidence="1">N10</strain>
    </source>
</reference>
<keyword evidence="2" id="KW-1185">Reference proteome</keyword>
<sequence>MKKARKVDSLRFLTMDGARKVITAFKAWKSRPAKPKAA</sequence>
<dbReference type="AlphaFoldDB" id="A0A8G1EF74"/>
<gene>
    <name evidence="1" type="ORF">JO391_09155</name>
</gene>
<evidence type="ECO:0000313" key="1">
    <source>
        <dbReference type="EMBL" id="QYZ71639.1"/>
    </source>
</evidence>
<organism evidence="1 2">
    <name type="scientific">Neotabrizicola shimadae</name>
    <dbReference type="NCBI Taxonomy" id="2807096"/>
    <lineage>
        <taxon>Bacteria</taxon>
        <taxon>Pseudomonadati</taxon>
        <taxon>Pseudomonadota</taxon>
        <taxon>Alphaproteobacteria</taxon>
        <taxon>Rhodobacterales</taxon>
        <taxon>Paracoccaceae</taxon>
        <taxon>Neotabrizicola</taxon>
    </lineage>
</organism>
<dbReference type="KEGG" id="nsm:JO391_09155"/>
<dbReference type="RefSeq" id="WP_220664239.1">
    <property type="nucleotide sequence ID" value="NZ_CP069370.1"/>
</dbReference>
<dbReference type="EMBL" id="CP069370">
    <property type="protein sequence ID" value="QYZ71639.1"/>
    <property type="molecule type" value="Genomic_DNA"/>
</dbReference>
<evidence type="ECO:0000313" key="2">
    <source>
        <dbReference type="Proteomes" id="UP000826300"/>
    </source>
</evidence>
<name>A0A8G1EF74_9RHOB</name>
<proteinExistence type="predicted"/>
<dbReference type="Proteomes" id="UP000826300">
    <property type="component" value="Chromosome"/>
</dbReference>